<dbReference type="STRING" id="1088818.A0A2I0A125"/>
<name>A0A2I0A125_9ASPA</name>
<dbReference type="PANTHER" id="PTHR46353:SF9">
    <property type="entry name" value="ZINC FINGER PROTEIN GIS3"/>
    <property type="match status" value="1"/>
</dbReference>
<dbReference type="EMBL" id="KZ452039">
    <property type="protein sequence ID" value="PKA49239.1"/>
    <property type="molecule type" value="Genomic_DNA"/>
</dbReference>
<evidence type="ECO:0000259" key="3">
    <source>
        <dbReference type="PROSITE" id="PS50157"/>
    </source>
</evidence>
<dbReference type="GO" id="GO:0008270">
    <property type="term" value="F:zinc ion binding"/>
    <property type="evidence" value="ECO:0007669"/>
    <property type="project" value="UniProtKB-KW"/>
</dbReference>
<dbReference type="PROSITE" id="PS50157">
    <property type="entry name" value="ZINC_FINGER_C2H2_2"/>
    <property type="match status" value="1"/>
</dbReference>
<dbReference type="PANTHER" id="PTHR46353">
    <property type="entry name" value="ZINC FINGER PROTEIN 5"/>
    <property type="match status" value="1"/>
</dbReference>
<dbReference type="OrthoDB" id="772256at2759"/>
<evidence type="ECO:0000256" key="1">
    <source>
        <dbReference type="PROSITE-ProRule" id="PRU00042"/>
    </source>
</evidence>
<feature type="region of interest" description="Disordered" evidence="2">
    <location>
        <begin position="195"/>
        <end position="216"/>
    </location>
</feature>
<dbReference type="InterPro" id="IPR036236">
    <property type="entry name" value="Znf_C2H2_sf"/>
</dbReference>
<dbReference type="InterPro" id="IPR044299">
    <property type="entry name" value="GIS3/ZFP5/ZFP6"/>
</dbReference>
<keyword evidence="5" id="KW-1185">Reference proteome</keyword>
<feature type="domain" description="C2H2-type" evidence="3">
    <location>
        <begin position="49"/>
        <end position="76"/>
    </location>
</feature>
<dbReference type="Proteomes" id="UP000236161">
    <property type="component" value="Unassembled WGS sequence"/>
</dbReference>
<dbReference type="GO" id="GO:0003700">
    <property type="term" value="F:DNA-binding transcription factor activity"/>
    <property type="evidence" value="ECO:0007669"/>
    <property type="project" value="TreeGrafter"/>
</dbReference>
<dbReference type="GO" id="GO:0009740">
    <property type="term" value="P:gibberellic acid mediated signaling pathway"/>
    <property type="evidence" value="ECO:0007669"/>
    <property type="project" value="TreeGrafter"/>
</dbReference>
<evidence type="ECO:0000313" key="5">
    <source>
        <dbReference type="Proteomes" id="UP000236161"/>
    </source>
</evidence>
<dbReference type="PROSITE" id="PS00028">
    <property type="entry name" value="ZINC_FINGER_C2H2_1"/>
    <property type="match status" value="1"/>
</dbReference>
<evidence type="ECO:0000313" key="4">
    <source>
        <dbReference type="EMBL" id="PKA49239.1"/>
    </source>
</evidence>
<evidence type="ECO:0000256" key="2">
    <source>
        <dbReference type="SAM" id="MobiDB-lite"/>
    </source>
</evidence>
<dbReference type="Gene3D" id="3.30.160.60">
    <property type="entry name" value="Classic Zinc Finger"/>
    <property type="match status" value="1"/>
</dbReference>
<sequence length="245" mass="25230">MTSNPRLKLFGFAVPDDDDMAADLHAANCSDSSSSTTASGGGGADGRKYECQYCCREFANSQALGGHQNAHKKERQHLKRAQVHHAAAAAAAAAAAGGALRSQNTAGAAAALYPRSNPMISAFAPPPHLLPEPLPAAASPPATSWVYFSRSAPHFQVSHGCVFPSPAARSPKNFSLTLTAGAGDGSDIAAGRLCYDDHDDGSGPLPARQVREPVSSVRFAEPAEPAGSDDKFGLDLQLSLAPAGL</sequence>
<dbReference type="GO" id="GO:0005634">
    <property type="term" value="C:nucleus"/>
    <property type="evidence" value="ECO:0007669"/>
    <property type="project" value="TreeGrafter"/>
</dbReference>
<dbReference type="GO" id="GO:0000976">
    <property type="term" value="F:transcription cis-regulatory region binding"/>
    <property type="evidence" value="ECO:0007669"/>
    <property type="project" value="TreeGrafter"/>
</dbReference>
<protein>
    <submittedName>
        <fullName evidence="4">Zinc finger protein 6</fullName>
    </submittedName>
</protein>
<dbReference type="InterPro" id="IPR013087">
    <property type="entry name" value="Znf_C2H2_type"/>
</dbReference>
<organism evidence="4 5">
    <name type="scientific">Apostasia shenzhenica</name>
    <dbReference type="NCBI Taxonomy" id="1088818"/>
    <lineage>
        <taxon>Eukaryota</taxon>
        <taxon>Viridiplantae</taxon>
        <taxon>Streptophyta</taxon>
        <taxon>Embryophyta</taxon>
        <taxon>Tracheophyta</taxon>
        <taxon>Spermatophyta</taxon>
        <taxon>Magnoliopsida</taxon>
        <taxon>Liliopsida</taxon>
        <taxon>Asparagales</taxon>
        <taxon>Orchidaceae</taxon>
        <taxon>Apostasioideae</taxon>
        <taxon>Apostasia</taxon>
    </lineage>
</organism>
<gene>
    <name evidence="4" type="primary">ZFP6</name>
    <name evidence="4" type="ORF">AXF42_Ash014141</name>
</gene>
<keyword evidence="1" id="KW-0863">Zinc-finger</keyword>
<keyword evidence="1" id="KW-0862">Zinc</keyword>
<dbReference type="SUPFAM" id="SSF57667">
    <property type="entry name" value="beta-beta-alpha zinc fingers"/>
    <property type="match status" value="1"/>
</dbReference>
<keyword evidence="1" id="KW-0479">Metal-binding</keyword>
<dbReference type="AlphaFoldDB" id="A0A2I0A125"/>
<dbReference type="GO" id="GO:0009736">
    <property type="term" value="P:cytokinin-activated signaling pathway"/>
    <property type="evidence" value="ECO:0007669"/>
    <property type="project" value="TreeGrafter"/>
</dbReference>
<accession>A0A2I0A125</accession>
<reference evidence="4 5" key="1">
    <citation type="journal article" date="2017" name="Nature">
        <title>The Apostasia genome and the evolution of orchids.</title>
        <authorList>
            <person name="Zhang G.Q."/>
            <person name="Liu K.W."/>
            <person name="Li Z."/>
            <person name="Lohaus R."/>
            <person name="Hsiao Y.Y."/>
            <person name="Niu S.C."/>
            <person name="Wang J.Y."/>
            <person name="Lin Y.C."/>
            <person name="Xu Q."/>
            <person name="Chen L.J."/>
            <person name="Yoshida K."/>
            <person name="Fujiwara S."/>
            <person name="Wang Z.W."/>
            <person name="Zhang Y.Q."/>
            <person name="Mitsuda N."/>
            <person name="Wang M."/>
            <person name="Liu G.H."/>
            <person name="Pecoraro L."/>
            <person name="Huang H.X."/>
            <person name="Xiao X.J."/>
            <person name="Lin M."/>
            <person name="Wu X.Y."/>
            <person name="Wu W.L."/>
            <person name="Chen Y.Y."/>
            <person name="Chang S.B."/>
            <person name="Sakamoto S."/>
            <person name="Ohme-Takagi M."/>
            <person name="Yagi M."/>
            <person name="Zeng S.J."/>
            <person name="Shen C.Y."/>
            <person name="Yeh C.M."/>
            <person name="Luo Y.B."/>
            <person name="Tsai W.C."/>
            <person name="Van de Peer Y."/>
            <person name="Liu Z.J."/>
        </authorList>
    </citation>
    <scope>NUCLEOTIDE SEQUENCE [LARGE SCALE GENOMIC DNA]</scope>
    <source>
        <strain evidence="5">cv. Shenzhen</strain>
        <tissue evidence="4">Stem</tissue>
    </source>
</reference>
<dbReference type="GO" id="GO:0010090">
    <property type="term" value="P:trichome morphogenesis"/>
    <property type="evidence" value="ECO:0007669"/>
    <property type="project" value="InterPro"/>
</dbReference>
<proteinExistence type="predicted"/>